<comment type="similarity">
    <text evidence="1">Belongs to the AHA1 family.</text>
</comment>
<name>A0ABP8FNB7_9SPHI</name>
<dbReference type="Gene3D" id="3.30.530.20">
    <property type="match status" value="1"/>
</dbReference>
<keyword evidence="4" id="KW-1185">Reference proteome</keyword>
<dbReference type="EMBL" id="BAABFT010000001">
    <property type="protein sequence ID" value="GAA4307606.1"/>
    <property type="molecule type" value="Genomic_DNA"/>
</dbReference>
<dbReference type="CDD" id="cd07814">
    <property type="entry name" value="SRPBCC_CalC_Aha1-like"/>
    <property type="match status" value="1"/>
</dbReference>
<dbReference type="Proteomes" id="UP001500582">
    <property type="component" value="Unassembled WGS sequence"/>
</dbReference>
<dbReference type="InterPro" id="IPR023393">
    <property type="entry name" value="START-like_dom_sf"/>
</dbReference>
<evidence type="ECO:0000313" key="4">
    <source>
        <dbReference type="Proteomes" id="UP001500582"/>
    </source>
</evidence>
<evidence type="ECO:0000256" key="1">
    <source>
        <dbReference type="ARBA" id="ARBA00006817"/>
    </source>
</evidence>
<protein>
    <recommendedName>
        <fullName evidence="2">Activator of Hsp90 ATPase homologue 1/2-like C-terminal domain-containing protein</fullName>
    </recommendedName>
</protein>
<dbReference type="Pfam" id="PF08327">
    <property type="entry name" value="AHSA1"/>
    <property type="match status" value="1"/>
</dbReference>
<organism evidence="3 4">
    <name type="scientific">Mucilaginibacter gynuensis</name>
    <dbReference type="NCBI Taxonomy" id="1302236"/>
    <lineage>
        <taxon>Bacteria</taxon>
        <taxon>Pseudomonadati</taxon>
        <taxon>Bacteroidota</taxon>
        <taxon>Sphingobacteriia</taxon>
        <taxon>Sphingobacteriales</taxon>
        <taxon>Sphingobacteriaceae</taxon>
        <taxon>Mucilaginibacter</taxon>
    </lineage>
</organism>
<dbReference type="InterPro" id="IPR013538">
    <property type="entry name" value="ASHA1/2-like_C"/>
</dbReference>
<dbReference type="SUPFAM" id="SSF55961">
    <property type="entry name" value="Bet v1-like"/>
    <property type="match status" value="1"/>
</dbReference>
<feature type="domain" description="Activator of Hsp90 ATPase homologue 1/2-like C-terminal" evidence="2">
    <location>
        <begin position="18"/>
        <end position="147"/>
    </location>
</feature>
<gene>
    <name evidence="3" type="ORF">GCM10023149_01190</name>
</gene>
<sequence length="165" mass="19359">MTDQRWTKFSITADFTTDVRTIYNAWTTQAGLEHWFLRKAEFYAIAGRTREADEHIKKEDSYFWQWHGYTDDVNEKGEILEANDSDLIKFTFTKGSVVTIDLQRRNGLTLLELTHENIPIEEDPLKNLYVQCQVGWTFYLANLKSIIAGGPDLRNRRYDIPSIFK</sequence>
<proteinExistence type="inferred from homology"/>
<accession>A0ABP8FNB7</accession>
<evidence type="ECO:0000313" key="3">
    <source>
        <dbReference type="EMBL" id="GAA4307606.1"/>
    </source>
</evidence>
<dbReference type="RefSeq" id="WP_345209028.1">
    <property type="nucleotide sequence ID" value="NZ_BAABFT010000001.1"/>
</dbReference>
<reference evidence="4" key="1">
    <citation type="journal article" date="2019" name="Int. J. Syst. Evol. Microbiol.">
        <title>The Global Catalogue of Microorganisms (GCM) 10K type strain sequencing project: providing services to taxonomists for standard genome sequencing and annotation.</title>
        <authorList>
            <consortium name="The Broad Institute Genomics Platform"/>
            <consortium name="The Broad Institute Genome Sequencing Center for Infectious Disease"/>
            <person name="Wu L."/>
            <person name="Ma J."/>
        </authorList>
    </citation>
    <scope>NUCLEOTIDE SEQUENCE [LARGE SCALE GENOMIC DNA]</scope>
    <source>
        <strain evidence="4">JCM 17705</strain>
    </source>
</reference>
<comment type="caution">
    <text evidence="3">The sequence shown here is derived from an EMBL/GenBank/DDBJ whole genome shotgun (WGS) entry which is preliminary data.</text>
</comment>
<evidence type="ECO:0000259" key="2">
    <source>
        <dbReference type="Pfam" id="PF08327"/>
    </source>
</evidence>